<comment type="catalytic activity">
    <reaction evidence="1">
        <text>D-mannose 6-phosphate = D-fructose 6-phosphate</text>
        <dbReference type="Rhea" id="RHEA:12356"/>
        <dbReference type="ChEBI" id="CHEBI:58735"/>
        <dbReference type="ChEBI" id="CHEBI:61527"/>
        <dbReference type="EC" id="5.3.1.8"/>
    </reaction>
</comment>
<evidence type="ECO:0000313" key="12">
    <source>
        <dbReference type="Proteomes" id="UP000767327"/>
    </source>
</evidence>
<feature type="compositionally biased region" description="Basic and acidic residues" evidence="9">
    <location>
        <begin position="451"/>
        <end position="463"/>
    </location>
</feature>
<reference evidence="11" key="2">
    <citation type="submission" date="2020-01" db="EMBL/GenBank/DDBJ databases">
        <authorList>
            <person name="Campanaro S."/>
        </authorList>
    </citation>
    <scope>NUCLEOTIDE SEQUENCE</scope>
    <source>
        <strain evidence="11">AS01afH2WH_6</strain>
    </source>
</reference>
<evidence type="ECO:0000256" key="1">
    <source>
        <dbReference type="ARBA" id="ARBA00000757"/>
    </source>
</evidence>
<keyword evidence="4 8" id="KW-0479">Metal-binding</keyword>
<evidence type="ECO:0000256" key="4">
    <source>
        <dbReference type="ARBA" id="ARBA00022723"/>
    </source>
</evidence>
<dbReference type="Gene3D" id="1.10.441.10">
    <property type="entry name" value="Phosphomannose Isomerase, domain 2"/>
    <property type="match status" value="1"/>
</dbReference>
<dbReference type="SUPFAM" id="SSF51182">
    <property type="entry name" value="RmlC-like cupins"/>
    <property type="match status" value="1"/>
</dbReference>
<feature type="active site" evidence="7">
    <location>
        <position position="310"/>
    </location>
</feature>
<dbReference type="GO" id="GO:0004476">
    <property type="term" value="F:mannose-6-phosphate isomerase activity"/>
    <property type="evidence" value="ECO:0007669"/>
    <property type="project" value="UniProtKB-EC"/>
</dbReference>
<feature type="binding site" evidence="8">
    <location>
        <position position="136"/>
    </location>
    <ligand>
        <name>Zn(2+)</name>
        <dbReference type="ChEBI" id="CHEBI:29105"/>
    </ligand>
</feature>
<comment type="similarity">
    <text evidence="2">Belongs to the mannose-6-phosphate isomerase type 1 family.</text>
</comment>
<dbReference type="RefSeq" id="WP_273173485.1">
    <property type="nucleotide sequence ID" value="NZ_JAAXZR010000019.1"/>
</dbReference>
<evidence type="ECO:0000256" key="8">
    <source>
        <dbReference type="PIRSR" id="PIRSR001480-2"/>
    </source>
</evidence>
<proteinExistence type="inferred from homology"/>
<evidence type="ECO:0000259" key="10">
    <source>
        <dbReference type="Pfam" id="PF20511"/>
    </source>
</evidence>
<dbReference type="EC" id="5.3.1.8" evidence="3"/>
<evidence type="ECO:0000256" key="7">
    <source>
        <dbReference type="PIRSR" id="PIRSR001480-1"/>
    </source>
</evidence>
<dbReference type="PANTHER" id="PTHR10309">
    <property type="entry name" value="MANNOSE-6-PHOSPHATE ISOMERASE"/>
    <property type="match status" value="1"/>
</dbReference>
<sequence length="482" mass="52769">MYRIQPVQKPYAWGSLDRLQSMFHLGDECGSRELAEMWFSGHRQSPSTVQLPDGSFQEVPTLIRRHPEEMLGENASHLFGPVMPYLFKVISARIPLSLQVHPLDFQARAGFNRENALNIALDAPERSFKDTLAKNEMVVALEPFTAAVGFAPPNVQLRLLASVPHPVAQSMAAILAGNAEALVGLPEAEHRRDILDAMMPLSAITWPESRKRIFRAFATAITAPSESGDGLEAALRGLSEGMDPQAYPAIDNALQAARAFPGDPSVLCMLMMNPVRLDEGESVYIPAGTPHAYIHGTAAEIMNNSDNVLRAGMTAKHKDIGNLLHSLNCLPGSPIDPSNTPFGILSTQYLVTYRPHVNEFMLAYGHVDDSSSSWAIVGRLVRRYGELLQRLRPQTLLRQRVQLPRRGPRVLLCTEGAIRCSNAEESVELTQGEAVFIPSSDGRVEIRAAEHHDDGHGSDETGEPHVMSDVGKGSYLLASTPL</sequence>
<keyword evidence="6 11" id="KW-0413">Isomerase</keyword>
<dbReference type="InterPro" id="IPR046457">
    <property type="entry name" value="PMI_typeI_cat"/>
</dbReference>
<dbReference type="PIRSF" id="PIRSF001480">
    <property type="entry name" value="Mannose-6-phosphate_isomerase"/>
    <property type="match status" value="1"/>
</dbReference>
<protein>
    <recommendedName>
        <fullName evidence="3">mannose-6-phosphate isomerase</fullName>
        <ecNumber evidence="3">5.3.1.8</ecNumber>
    </recommendedName>
</protein>
<feature type="domain" description="Phosphomannose isomerase type I catalytic" evidence="10">
    <location>
        <begin position="1"/>
        <end position="151"/>
    </location>
</feature>
<dbReference type="InterPro" id="IPR016305">
    <property type="entry name" value="Mannose-6-P_Isomerase"/>
</dbReference>
<organism evidence="11 12">
    <name type="scientific">Bifidobacterium crudilactis</name>
    <dbReference type="NCBI Taxonomy" id="327277"/>
    <lineage>
        <taxon>Bacteria</taxon>
        <taxon>Bacillati</taxon>
        <taxon>Actinomycetota</taxon>
        <taxon>Actinomycetes</taxon>
        <taxon>Bifidobacteriales</taxon>
        <taxon>Bifidobacteriaceae</taxon>
        <taxon>Bifidobacterium</taxon>
    </lineage>
</organism>
<dbReference type="InterPro" id="IPR011051">
    <property type="entry name" value="RmlC_Cupin_sf"/>
</dbReference>
<dbReference type="Proteomes" id="UP000767327">
    <property type="component" value="Unassembled WGS sequence"/>
</dbReference>
<accession>A0A971CZI9</accession>
<keyword evidence="5 8" id="KW-0862">Zinc</keyword>
<dbReference type="InterPro" id="IPR001250">
    <property type="entry name" value="Man6P_Isoase-1"/>
</dbReference>
<name>A0A971CZI9_9BIFI</name>
<comment type="cofactor">
    <cofactor evidence="8">
        <name>Zn(2+)</name>
        <dbReference type="ChEBI" id="CHEBI:29105"/>
    </cofactor>
    <text evidence="8">Binds 1 zinc ion per subunit.</text>
</comment>
<dbReference type="GO" id="GO:0008270">
    <property type="term" value="F:zinc ion binding"/>
    <property type="evidence" value="ECO:0007669"/>
    <property type="project" value="InterPro"/>
</dbReference>
<evidence type="ECO:0000256" key="6">
    <source>
        <dbReference type="ARBA" id="ARBA00023235"/>
    </source>
</evidence>
<dbReference type="GO" id="GO:0009298">
    <property type="term" value="P:GDP-mannose biosynthetic process"/>
    <property type="evidence" value="ECO:0007669"/>
    <property type="project" value="InterPro"/>
</dbReference>
<dbReference type="NCBIfam" id="TIGR00218">
    <property type="entry name" value="manA"/>
    <property type="match status" value="1"/>
</dbReference>
<dbReference type="EMBL" id="JAAXZR010000019">
    <property type="protein sequence ID" value="NLT79592.1"/>
    <property type="molecule type" value="Genomic_DNA"/>
</dbReference>
<dbReference type="GO" id="GO:0005975">
    <property type="term" value="P:carbohydrate metabolic process"/>
    <property type="evidence" value="ECO:0007669"/>
    <property type="project" value="InterPro"/>
</dbReference>
<evidence type="ECO:0000256" key="9">
    <source>
        <dbReference type="SAM" id="MobiDB-lite"/>
    </source>
</evidence>
<feature type="binding site" evidence="8">
    <location>
        <position position="101"/>
    </location>
    <ligand>
        <name>Zn(2+)</name>
        <dbReference type="ChEBI" id="CHEBI:29105"/>
    </ligand>
</feature>
<reference evidence="11" key="1">
    <citation type="journal article" date="2020" name="Biotechnol. Biofuels">
        <title>New insights from the biogas microbiome by comprehensive genome-resolved metagenomics of nearly 1600 species originating from multiple anaerobic digesters.</title>
        <authorList>
            <person name="Campanaro S."/>
            <person name="Treu L."/>
            <person name="Rodriguez-R L.M."/>
            <person name="Kovalovszki A."/>
            <person name="Ziels R.M."/>
            <person name="Maus I."/>
            <person name="Zhu X."/>
            <person name="Kougias P.G."/>
            <person name="Basile A."/>
            <person name="Luo G."/>
            <person name="Schluter A."/>
            <person name="Konstantinidis K.T."/>
            <person name="Angelidaki I."/>
        </authorList>
    </citation>
    <scope>NUCLEOTIDE SEQUENCE</scope>
    <source>
        <strain evidence="11">AS01afH2WH_6</strain>
    </source>
</reference>
<evidence type="ECO:0000313" key="11">
    <source>
        <dbReference type="EMBL" id="NLT79592.1"/>
    </source>
</evidence>
<feature type="binding site" evidence="8">
    <location>
        <position position="291"/>
    </location>
    <ligand>
        <name>Zn(2+)</name>
        <dbReference type="ChEBI" id="CHEBI:29105"/>
    </ligand>
</feature>
<feature type="region of interest" description="Disordered" evidence="9">
    <location>
        <begin position="451"/>
        <end position="473"/>
    </location>
</feature>
<dbReference type="CDD" id="cd07011">
    <property type="entry name" value="cupin_PMI_type_I_N"/>
    <property type="match status" value="1"/>
</dbReference>
<feature type="binding site" evidence="8">
    <location>
        <position position="99"/>
    </location>
    <ligand>
        <name>Zn(2+)</name>
        <dbReference type="ChEBI" id="CHEBI:29105"/>
    </ligand>
</feature>
<evidence type="ECO:0000256" key="5">
    <source>
        <dbReference type="ARBA" id="ARBA00022833"/>
    </source>
</evidence>
<evidence type="ECO:0000256" key="3">
    <source>
        <dbReference type="ARBA" id="ARBA00011956"/>
    </source>
</evidence>
<comment type="caution">
    <text evidence="11">The sequence shown here is derived from an EMBL/GenBank/DDBJ whole genome shotgun (WGS) entry which is preliminary data.</text>
</comment>
<dbReference type="PANTHER" id="PTHR10309:SF0">
    <property type="entry name" value="MANNOSE-6-PHOSPHATE ISOMERASE"/>
    <property type="match status" value="1"/>
</dbReference>
<dbReference type="Pfam" id="PF20511">
    <property type="entry name" value="PMI_typeI_cat"/>
    <property type="match status" value="1"/>
</dbReference>
<gene>
    <name evidence="11" type="primary">manA</name>
    <name evidence="11" type="ORF">GXW98_04815</name>
</gene>
<evidence type="ECO:0000256" key="2">
    <source>
        <dbReference type="ARBA" id="ARBA00010772"/>
    </source>
</evidence>
<dbReference type="Gene3D" id="2.60.120.10">
    <property type="entry name" value="Jelly Rolls"/>
    <property type="match status" value="2"/>
</dbReference>
<dbReference type="GO" id="GO:0005829">
    <property type="term" value="C:cytosol"/>
    <property type="evidence" value="ECO:0007669"/>
    <property type="project" value="TreeGrafter"/>
</dbReference>
<dbReference type="AlphaFoldDB" id="A0A971CZI9"/>
<dbReference type="PRINTS" id="PR00714">
    <property type="entry name" value="MAN6PISMRASE"/>
</dbReference>
<dbReference type="InterPro" id="IPR014710">
    <property type="entry name" value="RmlC-like_jellyroll"/>
</dbReference>